<dbReference type="CDD" id="cd11040">
    <property type="entry name" value="CYP7_CYP8-like"/>
    <property type="match status" value="1"/>
</dbReference>
<dbReference type="OrthoDB" id="1470350at2759"/>
<keyword evidence="8" id="KW-0812">Transmembrane</keyword>
<dbReference type="Proteomes" id="UP000481858">
    <property type="component" value="Unassembled WGS sequence"/>
</dbReference>
<evidence type="ECO:0000256" key="8">
    <source>
        <dbReference type="SAM" id="Phobius"/>
    </source>
</evidence>
<keyword evidence="3 6" id="KW-0479">Metal-binding</keyword>
<dbReference type="EMBL" id="WUBL01000024">
    <property type="protein sequence ID" value="KAF2970322.1"/>
    <property type="molecule type" value="Genomic_DNA"/>
</dbReference>
<evidence type="ECO:0000313" key="9">
    <source>
        <dbReference type="EMBL" id="KAF2970322.1"/>
    </source>
</evidence>
<accession>A0A7C8IZQ1</accession>
<dbReference type="AlphaFoldDB" id="A0A7C8IZQ1"/>
<dbReference type="PRINTS" id="PR00465">
    <property type="entry name" value="EP450IV"/>
</dbReference>
<comment type="cofactor">
    <cofactor evidence="1 6">
        <name>heme</name>
        <dbReference type="ChEBI" id="CHEBI:30413"/>
    </cofactor>
</comment>
<comment type="similarity">
    <text evidence="2 7">Belongs to the cytochrome P450 family.</text>
</comment>
<feature type="binding site" description="axial binding residue" evidence="6">
    <location>
        <position position="440"/>
    </location>
    <ligand>
        <name>heme</name>
        <dbReference type="ChEBI" id="CHEBI:30413"/>
    </ligand>
    <ligandPart>
        <name>Fe</name>
        <dbReference type="ChEBI" id="CHEBI:18248"/>
    </ligandPart>
</feature>
<dbReference type="GO" id="GO:0004497">
    <property type="term" value="F:monooxygenase activity"/>
    <property type="evidence" value="ECO:0007669"/>
    <property type="project" value="UniProtKB-KW"/>
</dbReference>
<keyword evidence="8" id="KW-0472">Membrane</keyword>
<evidence type="ECO:0000256" key="4">
    <source>
        <dbReference type="ARBA" id="ARBA00023004"/>
    </source>
</evidence>
<evidence type="ECO:0000256" key="7">
    <source>
        <dbReference type="RuleBase" id="RU000461"/>
    </source>
</evidence>
<keyword evidence="8" id="KW-1133">Transmembrane helix</keyword>
<dbReference type="Gene3D" id="1.10.630.10">
    <property type="entry name" value="Cytochrome P450"/>
    <property type="match status" value="1"/>
</dbReference>
<proteinExistence type="inferred from homology"/>
<dbReference type="InterPro" id="IPR036396">
    <property type="entry name" value="Cyt_P450_sf"/>
</dbReference>
<gene>
    <name evidence="9" type="ORF">GQX73_g3177</name>
</gene>
<keyword evidence="4 6" id="KW-0408">Iron</keyword>
<keyword evidence="5 7" id="KW-0503">Monooxygenase</keyword>
<evidence type="ECO:0008006" key="11">
    <source>
        <dbReference type="Google" id="ProtNLM"/>
    </source>
</evidence>
<dbReference type="InParanoid" id="A0A7C8IZQ1"/>
<evidence type="ECO:0000256" key="3">
    <source>
        <dbReference type="ARBA" id="ARBA00022723"/>
    </source>
</evidence>
<dbReference type="PROSITE" id="PS00086">
    <property type="entry name" value="CYTOCHROME_P450"/>
    <property type="match status" value="1"/>
</dbReference>
<evidence type="ECO:0000256" key="6">
    <source>
        <dbReference type="PIRSR" id="PIRSR602403-1"/>
    </source>
</evidence>
<feature type="transmembrane region" description="Helical" evidence="8">
    <location>
        <begin position="6"/>
        <end position="24"/>
    </location>
</feature>
<keyword evidence="7" id="KW-0560">Oxidoreductase</keyword>
<protein>
    <recommendedName>
        <fullName evidence="11">Cytochrome P450</fullName>
    </recommendedName>
</protein>
<dbReference type="InterPro" id="IPR017972">
    <property type="entry name" value="Cyt_P450_CS"/>
</dbReference>
<organism evidence="9 10">
    <name type="scientific">Xylaria multiplex</name>
    <dbReference type="NCBI Taxonomy" id="323545"/>
    <lineage>
        <taxon>Eukaryota</taxon>
        <taxon>Fungi</taxon>
        <taxon>Dikarya</taxon>
        <taxon>Ascomycota</taxon>
        <taxon>Pezizomycotina</taxon>
        <taxon>Sordariomycetes</taxon>
        <taxon>Xylariomycetidae</taxon>
        <taxon>Xylariales</taxon>
        <taxon>Xylariaceae</taxon>
        <taxon>Xylaria</taxon>
    </lineage>
</organism>
<evidence type="ECO:0000313" key="10">
    <source>
        <dbReference type="Proteomes" id="UP000481858"/>
    </source>
</evidence>
<dbReference type="InterPro" id="IPR002403">
    <property type="entry name" value="Cyt_P450_E_grp-IV"/>
</dbReference>
<name>A0A7C8IZQ1_9PEZI</name>
<keyword evidence="6 7" id="KW-0349">Heme</keyword>
<dbReference type="GO" id="GO:0020037">
    <property type="term" value="F:heme binding"/>
    <property type="evidence" value="ECO:0007669"/>
    <property type="project" value="InterPro"/>
</dbReference>
<comment type="caution">
    <text evidence="9">The sequence shown here is derived from an EMBL/GenBank/DDBJ whole genome shotgun (WGS) entry which is preliminary data.</text>
</comment>
<dbReference type="InterPro" id="IPR053007">
    <property type="entry name" value="CYP450_monoxygenase_sec-met"/>
</dbReference>
<dbReference type="InterPro" id="IPR001128">
    <property type="entry name" value="Cyt_P450"/>
</dbReference>
<dbReference type="SUPFAM" id="SSF48264">
    <property type="entry name" value="Cytochrome P450"/>
    <property type="match status" value="1"/>
</dbReference>
<dbReference type="PANTHER" id="PTHR47582:SF1">
    <property type="entry name" value="P450, PUTATIVE (EUROFUNG)-RELATED"/>
    <property type="match status" value="1"/>
</dbReference>
<keyword evidence="10" id="KW-1185">Reference proteome</keyword>
<dbReference type="PANTHER" id="PTHR47582">
    <property type="entry name" value="P450, PUTATIVE (EUROFUNG)-RELATED"/>
    <property type="match status" value="1"/>
</dbReference>
<dbReference type="GO" id="GO:0016705">
    <property type="term" value="F:oxidoreductase activity, acting on paired donors, with incorporation or reduction of molecular oxygen"/>
    <property type="evidence" value="ECO:0007669"/>
    <property type="project" value="InterPro"/>
</dbReference>
<evidence type="ECO:0000256" key="2">
    <source>
        <dbReference type="ARBA" id="ARBA00010617"/>
    </source>
</evidence>
<reference evidence="9 10" key="1">
    <citation type="submission" date="2019-12" db="EMBL/GenBank/DDBJ databases">
        <title>Draft genome sequence of the ascomycete Xylaria multiplex DSM 110363.</title>
        <authorList>
            <person name="Buettner E."/>
            <person name="Kellner H."/>
        </authorList>
    </citation>
    <scope>NUCLEOTIDE SEQUENCE [LARGE SCALE GENOMIC DNA]</scope>
    <source>
        <strain evidence="9 10">DSM 110363</strain>
    </source>
</reference>
<dbReference type="GO" id="GO:0005506">
    <property type="term" value="F:iron ion binding"/>
    <property type="evidence" value="ECO:0007669"/>
    <property type="project" value="InterPro"/>
</dbReference>
<evidence type="ECO:0000256" key="5">
    <source>
        <dbReference type="ARBA" id="ARBA00023033"/>
    </source>
</evidence>
<evidence type="ECO:0000256" key="1">
    <source>
        <dbReference type="ARBA" id="ARBA00001971"/>
    </source>
</evidence>
<sequence>MPSTLSHPNLLVLVAGVVTVAYFVTRRMFGHDRREPPLAPQSVPLVGHMIGMSRSKFNYYVDLSKQVAAPIFTMPLPGQKMYVVTSPDLVQLVQKQHKTLAFPPIEAKFASTVCGTSQEAQSILAKNVNGDDGDFGLSMESYEAMRSALKPGSDLDDMNRSMIREVVKLFDQLQPAKGESKPLSMYGWLRDAITTATTRSVYGPMNPYDDPEIVEAFWEFESGLMSILIGFLPALTARKPVAARAKVAKAFEKYYKAGGLKQASALARKRYQAEIDNNVPLEDIARYEVGGSIAVLVNTAPAAFWTLLLLHSHPGLLEEIRKEVDACIKTTTENGSTVRTLDITSLKESCPLLLSSYQEVLRYRSMGTSVREVMEDTYLDQWLLKKGAMLQMPSRVIHQDGSLWGDDVDEYNPRRFLPEQKKNRPRDVCFRAFGGGKTLCPGRHFATNEILAVVATFIARFEMKPTGGEWKLPTTMNTNVAAVVMQPDHDIDVEIKTREGFEDNKWVVNLRASENIFVLVTEDNAETI</sequence>
<dbReference type="Pfam" id="PF00067">
    <property type="entry name" value="p450"/>
    <property type="match status" value="1"/>
</dbReference>